<keyword evidence="1" id="KW-0234">DNA repair</keyword>
<dbReference type="InterPro" id="IPR049163">
    <property type="entry name" value="Pif1-like_2B_dom"/>
</dbReference>
<keyword evidence="1" id="KW-0067">ATP-binding</keyword>
<gene>
    <name evidence="7" type="ORF">CHILSU_LOCUS7692</name>
</gene>
<dbReference type="InterPro" id="IPR010285">
    <property type="entry name" value="DNA_helicase_pif1-like_DEAD"/>
</dbReference>
<evidence type="ECO:0000313" key="7">
    <source>
        <dbReference type="EMBL" id="CAH0404365.1"/>
    </source>
</evidence>
<dbReference type="PANTHER" id="PTHR10492:SF57">
    <property type="entry name" value="ATP-DEPENDENT DNA HELICASE"/>
    <property type="match status" value="1"/>
</dbReference>
<keyword evidence="1" id="KW-0233">DNA recombination</keyword>
<feature type="compositionally biased region" description="Basic residues" evidence="3">
    <location>
        <begin position="1"/>
        <end position="21"/>
    </location>
</feature>
<comment type="similarity">
    <text evidence="1">Belongs to the helicase family.</text>
</comment>
<feature type="domain" description="Helitron helicase-like" evidence="5">
    <location>
        <begin position="531"/>
        <end position="711"/>
    </location>
</feature>
<dbReference type="Pfam" id="PF21530">
    <property type="entry name" value="Pif1_2B_dom"/>
    <property type="match status" value="1"/>
</dbReference>
<keyword evidence="1" id="KW-0547">Nucleotide-binding</keyword>
<dbReference type="CDD" id="cd18809">
    <property type="entry name" value="SF1_C_RecD"/>
    <property type="match status" value="1"/>
</dbReference>
<sequence>MPARKRSSLTKTSKHAKRMRLARSQESTEERESRLNRMRDIAAEARARESSADRELRLSADRQRHSLSRSSETFTERDIRLTTDRERHVLSRESETYPQYQDRLTADRERHALSRESETYTQYQDRLTADRERHALSRESETYTQYQGRLTADRERHALSRSLESDENRLRRLEAARENYDLRVQNNIDNLSNERQRINDIRSLETNEQCEVRLSGDRFRHNIDRVLCSSDHDEAESLDLLPWINRSKSGFAYYVRMNYESFAEIGEMNIVCSHCNSLKWRHESAGFCCSGGKVNLPLFEDPPEPLKSLLLGEHTHSKHFLDNIRAFNNAFQMTSFGAQQISEGPFMPTFKIQGQVYHLIGSLLPENQPKFLQIYFISDYNEQLAVRNTNLPHLNAELILALQHMLHQVNTYVHSFKSALESIPQGQCDNYNVVINADRRPSQEHPRRYNAPTTNEVAVVLVDQECDRRDIVIRTRDNRLQRIYETHRAYDSLQYPLIYCRGEDGYNFAVYQTNPVTGTLNYRKKVSSLQFYCYHLQIRRDQLLYLQRFRGLFNQFIVDMYAKIETERLVYIRTNQRQLRVDEYVHLRDAMQQDDNPDNLGRLVILPSSFTGGPRYMHERTQDAFCYVRKYGRPDLFITFTTNPKWEDITNNLLEGQASYDRHDIISRVFHLKLKLMIKLLTKEKVFGDYLSYMYSVEWQKRGLPHAHILIWLKDKIRPHDVDHVISAEFPDPNVDPVLYEIVKTHMVHGPCGALHSHSPCMQNGRCTKRYPKSLVDQTITGHDGYPLYRRRSPSSGGFTAEKRVLGQQITLDNRWVVPYSPVLSRAFGAHINIEMCNSIESIKYICKYINKGSDQASFALRNNEHDEVAKYQSGRYISSSEAVWRILSFPIHERHPPVMHLDIHAEGSQSIYFNPENVAERLVNPRRTTLIAFFELCGTDSFAKTLLYDEIPAYYTYDKQRGVFNRRRRGSPVDGAPGVYKEHVIGRVYSVHPNNFECFYLRLLLHTVRGPTSFTDLRKVDDILYPSYQAACQARHLLENDQHWDDALAESCVSNNPSRLRNLFVVLLTFCALSDAAQLWEKYKKQLSEDFFRNISRDQDTEINDNCHDLAINQCLLAIQNELIAVGGKTLSEYGLPTPTIANERINREYAAELNYNAAELLETLENGVPSMTPEQKQVFDRVCHSVSNTLGQILFLDAPGGTGKTFLTKLILAHLRNQNKIALAVASSGIAATLLPGGKTAHTMFKIPIDLDRTENPVCGITRNCDKAQVIRECSLIIWDECTMAHKKAIEAVDRTLRDIRHIDQPMGGITVLFCGDFRQILPVIPRGTRADEVRACLKRSSLWQHIISMHLTTNMRVRLGDDPHAQQFSNLLLKIGEGSYPNDEGKVALNDELCCTVSSLQELIFAVYGDLSSVTHQHNTWLCKRSILTPRNDQASIINNEILSHIQGESREYISINRMMDQEESTNYPIEFLNSLNVSGLPSHIIKLKIGVPIILLRNLSPPKLCNGTRLKVVNLQPNVIEAEILTGCGAGESVLIPRIPLIPNNFPFQFKRIQFPVALCYAMTINKAQGQTLGVAGVDLTASCFSHGQLYVALSRVSSPRNLHVHIPDELTNNVVYAEALN</sequence>
<keyword evidence="2" id="KW-0175">Coiled coil</keyword>
<dbReference type="Proteomes" id="UP001153292">
    <property type="component" value="Chromosome 28"/>
</dbReference>
<dbReference type="EC" id="5.6.2.3" evidence="1"/>
<reference evidence="7" key="1">
    <citation type="submission" date="2021-12" db="EMBL/GenBank/DDBJ databases">
        <authorList>
            <person name="King R."/>
        </authorList>
    </citation>
    <scope>NUCLEOTIDE SEQUENCE</scope>
</reference>
<organism evidence="7 8">
    <name type="scientific">Chilo suppressalis</name>
    <name type="common">Asiatic rice borer moth</name>
    <dbReference type="NCBI Taxonomy" id="168631"/>
    <lineage>
        <taxon>Eukaryota</taxon>
        <taxon>Metazoa</taxon>
        <taxon>Ecdysozoa</taxon>
        <taxon>Arthropoda</taxon>
        <taxon>Hexapoda</taxon>
        <taxon>Insecta</taxon>
        <taxon>Pterygota</taxon>
        <taxon>Neoptera</taxon>
        <taxon>Endopterygota</taxon>
        <taxon>Lepidoptera</taxon>
        <taxon>Glossata</taxon>
        <taxon>Ditrysia</taxon>
        <taxon>Pyraloidea</taxon>
        <taxon>Crambidae</taxon>
        <taxon>Crambinae</taxon>
        <taxon>Chilo</taxon>
    </lineage>
</organism>
<evidence type="ECO:0000259" key="4">
    <source>
        <dbReference type="Pfam" id="PF05970"/>
    </source>
</evidence>
<evidence type="ECO:0000313" key="8">
    <source>
        <dbReference type="Proteomes" id="UP001153292"/>
    </source>
</evidence>
<feature type="region of interest" description="Disordered" evidence="3">
    <location>
        <begin position="1"/>
        <end position="75"/>
    </location>
</feature>
<dbReference type="Gene3D" id="3.40.50.300">
    <property type="entry name" value="P-loop containing nucleotide triphosphate hydrolases"/>
    <property type="match status" value="1"/>
</dbReference>
<accession>A0ABN8B8T8</accession>
<keyword evidence="1" id="KW-0378">Hydrolase</keyword>
<name>A0ABN8B8T8_CHISP</name>
<dbReference type="EMBL" id="OU963921">
    <property type="protein sequence ID" value="CAH0404365.1"/>
    <property type="molecule type" value="Genomic_DNA"/>
</dbReference>
<evidence type="ECO:0000259" key="6">
    <source>
        <dbReference type="Pfam" id="PF21530"/>
    </source>
</evidence>
<comment type="catalytic activity">
    <reaction evidence="1">
        <text>ATP + H2O = ADP + phosphate + H(+)</text>
        <dbReference type="Rhea" id="RHEA:13065"/>
        <dbReference type="ChEBI" id="CHEBI:15377"/>
        <dbReference type="ChEBI" id="CHEBI:15378"/>
        <dbReference type="ChEBI" id="CHEBI:30616"/>
        <dbReference type="ChEBI" id="CHEBI:43474"/>
        <dbReference type="ChEBI" id="CHEBI:456216"/>
        <dbReference type="EC" id="5.6.2.3"/>
    </reaction>
</comment>
<evidence type="ECO:0000256" key="2">
    <source>
        <dbReference type="SAM" id="Coils"/>
    </source>
</evidence>
<keyword evidence="8" id="KW-1185">Reference proteome</keyword>
<evidence type="ECO:0000259" key="5">
    <source>
        <dbReference type="Pfam" id="PF14214"/>
    </source>
</evidence>
<protein>
    <recommendedName>
        <fullName evidence="1">ATP-dependent DNA helicase</fullName>
        <ecNumber evidence="1">5.6.2.3</ecNumber>
    </recommendedName>
</protein>
<feature type="coiled-coil region" evidence="2">
    <location>
        <begin position="156"/>
        <end position="183"/>
    </location>
</feature>
<dbReference type="SUPFAM" id="SSF52540">
    <property type="entry name" value="P-loop containing nucleoside triphosphate hydrolases"/>
    <property type="match status" value="2"/>
</dbReference>
<dbReference type="Pfam" id="PF05970">
    <property type="entry name" value="PIF1"/>
    <property type="match status" value="1"/>
</dbReference>
<dbReference type="Pfam" id="PF14214">
    <property type="entry name" value="Helitron_like_N"/>
    <property type="match status" value="1"/>
</dbReference>
<feature type="compositionally biased region" description="Basic and acidic residues" evidence="3">
    <location>
        <begin position="26"/>
        <end position="64"/>
    </location>
</feature>
<evidence type="ECO:0000256" key="3">
    <source>
        <dbReference type="SAM" id="MobiDB-lite"/>
    </source>
</evidence>
<dbReference type="InterPro" id="IPR025476">
    <property type="entry name" value="Helitron_helicase-like"/>
</dbReference>
<evidence type="ECO:0000256" key="1">
    <source>
        <dbReference type="RuleBase" id="RU363044"/>
    </source>
</evidence>
<proteinExistence type="inferred from homology"/>
<keyword evidence="1" id="KW-0227">DNA damage</keyword>
<dbReference type="InterPro" id="IPR027417">
    <property type="entry name" value="P-loop_NTPase"/>
</dbReference>
<comment type="cofactor">
    <cofactor evidence="1">
        <name>Mg(2+)</name>
        <dbReference type="ChEBI" id="CHEBI:18420"/>
    </cofactor>
</comment>
<dbReference type="PANTHER" id="PTHR10492">
    <property type="match status" value="1"/>
</dbReference>
<keyword evidence="1" id="KW-0347">Helicase</keyword>
<feature type="domain" description="DNA helicase Pif1-like DEAD-box helicase" evidence="4">
    <location>
        <begin position="1173"/>
        <end position="1386"/>
    </location>
</feature>
<feature type="domain" description="DNA helicase Pif1-like 2B" evidence="6">
    <location>
        <begin position="1474"/>
        <end position="1519"/>
    </location>
</feature>